<dbReference type="Pfam" id="PF00877">
    <property type="entry name" value="NLPC_P60"/>
    <property type="match status" value="1"/>
</dbReference>
<gene>
    <name evidence="7" type="ORF">PFR_JS10_1698</name>
</gene>
<dbReference type="PANTHER" id="PTHR47359:SF3">
    <property type="entry name" value="NLP_P60 DOMAIN-CONTAINING PROTEIN-RELATED"/>
    <property type="match status" value="1"/>
</dbReference>
<evidence type="ECO:0000256" key="4">
    <source>
        <dbReference type="ARBA" id="ARBA00022807"/>
    </source>
</evidence>
<feature type="region of interest" description="Disordered" evidence="5">
    <location>
        <begin position="370"/>
        <end position="393"/>
    </location>
</feature>
<feature type="signal peptide" evidence="6">
    <location>
        <begin position="1"/>
        <end position="34"/>
    </location>
</feature>
<evidence type="ECO:0008006" key="8">
    <source>
        <dbReference type="Google" id="ProtNLM"/>
    </source>
</evidence>
<evidence type="ECO:0000256" key="2">
    <source>
        <dbReference type="ARBA" id="ARBA00022670"/>
    </source>
</evidence>
<comment type="similarity">
    <text evidence="1">Belongs to the peptidase C40 family.</text>
</comment>
<dbReference type="GO" id="GO:0006508">
    <property type="term" value="P:proteolysis"/>
    <property type="evidence" value="ECO:0007669"/>
    <property type="project" value="UniProtKB-KW"/>
</dbReference>
<keyword evidence="4" id="KW-0788">Thiol protease</keyword>
<keyword evidence="6" id="KW-0732">Signal</keyword>
<dbReference type="PANTHER" id="PTHR47359">
    <property type="entry name" value="PEPTIDOGLYCAN DL-ENDOPEPTIDASE CWLO"/>
    <property type="match status" value="1"/>
</dbReference>
<evidence type="ECO:0000256" key="3">
    <source>
        <dbReference type="ARBA" id="ARBA00022801"/>
    </source>
</evidence>
<name>A0A2C7AZG7_9ACTN</name>
<proteinExistence type="inferred from homology"/>
<dbReference type="GO" id="GO:0008234">
    <property type="term" value="F:cysteine-type peptidase activity"/>
    <property type="evidence" value="ECO:0007669"/>
    <property type="project" value="UniProtKB-KW"/>
</dbReference>
<feature type="chain" id="PRO_5015078252" description="NlpC/P60 family protein" evidence="6">
    <location>
        <begin position="35"/>
        <end position="581"/>
    </location>
</feature>
<reference evidence="7" key="1">
    <citation type="submission" date="2016-05" db="EMBL/GenBank/DDBJ databases">
        <authorList>
            <person name="Lavstsen T."/>
            <person name="Jespersen J.S."/>
        </authorList>
    </citation>
    <scope>NUCLEOTIDE SEQUENCE</scope>
    <source>
        <strain evidence="7">PFRJS10</strain>
    </source>
</reference>
<dbReference type="AlphaFoldDB" id="A0A2C7AZG7"/>
<feature type="region of interest" description="Disordered" evidence="5">
    <location>
        <begin position="252"/>
        <end position="313"/>
    </location>
</feature>
<organism evidence="7">
    <name type="scientific">Propionibacterium freudenreichii</name>
    <dbReference type="NCBI Taxonomy" id="1744"/>
    <lineage>
        <taxon>Bacteria</taxon>
        <taxon>Bacillati</taxon>
        <taxon>Actinomycetota</taxon>
        <taxon>Actinomycetes</taxon>
        <taxon>Propionibacteriales</taxon>
        <taxon>Propionibacteriaceae</taxon>
        <taxon>Propionibacterium</taxon>
    </lineage>
</organism>
<dbReference type="EMBL" id="LT576035">
    <property type="protein sequence ID" value="SBN39341.1"/>
    <property type="molecule type" value="Genomic_DNA"/>
</dbReference>
<dbReference type="Gene3D" id="2.30.30.40">
    <property type="entry name" value="SH3 Domains"/>
    <property type="match status" value="4"/>
</dbReference>
<dbReference type="InterPro" id="IPR051794">
    <property type="entry name" value="PG_Endopeptidase_C40"/>
</dbReference>
<dbReference type="Gene3D" id="3.90.1720.10">
    <property type="entry name" value="endopeptidase domain like (from Nostoc punctiforme)"/>
    <property type="match status" value="1"/>
</dbReference>
<feature type="compositionally biased region" description="Low complexity" evidence="5">
    <location>
        <begin position="256"/>
        <end position="312"/>
    </location>
</feature>
<dbReference type="SMART" id="SM00287">
    <property type="entry name" value="SH3b"/>
    <property type="match status" value="4"/>
</dbReference>
<evidence type="ECO:0000313" key="7">
    <source>
        <dbReference type="EMBL" id="SBN39341.1"/>
    </source>
</evidence>
<accession>A0A2C7AZG7</accession>
<keyword evidence="2" id="KW-0645">Protease</keyword>
<evidence type="ECO:0000256" key="6">
    <source>
        <dbReference type="SAM" id="SignalP"/>
    </source>
</evidence>
<dbReference type="PROSITE" id="PS51935">
    <property type="entry name" value="NLPC_P60"/>
    <property type="match status" value="1"/>
</dbReference>
<dbReference type="InterPro" id="IPR003646">
    <property type="entry name" value="SH3-like_bac-type"/>
</dbReference>
<dbReference type="InterPro" id="IPR000064">
    <property type="entry name" value="NLP_P60_dom"/>
</dbReference>
<sequence length="581" mass="59679">MNPFVKTARVAITSTLVAGSLATASLVFAPLAQADYSPLAATATVNVRQGPDTSSSVLATLSSGDTVTQRGAEQDGWLPITYNGANAWIQAQYVASTTAATQKDQISTAELTADAYVRTAANANAWVLGTAHTGDKVGITGQASGDYTPVNFYGRAGWIATKLLSAADASVTSIKITTAISSDYLWVRGGESTAAQSIGMLYPGDRVDVTGDPVGGWVPINFNGKTAFVAANYSRYLTDPTVVTLSTKTDVTNKDTATSTGTDSSTAGGSTATTPTTTAPTTTAPETKPTTTPPATTAPTTPPATTQAAASTKYTTADVNVRVGPGIDQQSVTVLKENSQVAATGKTSGDWTEVSYDGASRWISSQYLSDTKQAEAPAPAPAPDPTPAGPTGSRWTTAALNAYGSSTQPKPATTVVPEGTQVELTGKQADGRSEYTWNGTTYWSATEYLGTNAPATNTSANTAKPGANAVETAINFAMSKLGGPYVWGGTGPVGYDCSGLMQAAYAAAGVTLPRVTWDQVNAGKQVSVGDLQPGDLVFFYDNGHVGMYIGNGNIVNALNEDAGIVVTPISYMPISAAVRIA</sequence>
<feature type="compositionally biased region" description="Pro residues" evidence="5">
    <location>
        <begin position="378"/>
        <end position="388"/>
    </location>
</feature>
<keyword evidence="3" id="KW-0378">Hydrolase</keyword>
<dbReference type="PROSITE" id="PS51781">
    <property type="entry name" value="SH3B"/>
    <property type="match status" value="3"/>
</dbReference>
<dbReference type="InterPro" id="IPR038765">
    <property type="entry name" value="Papain-like_cys_pep_sf"/>
</dbReference>
<evidence type="ECO:0000256" key="1">
    <source>
        <dbReference type="ARBA" id="ARBA00007074"/>
    </source>
</evidence>
<dbReference type="RefSeq" id="WP_055345561.1">
    <property type="nucleotide sequence ID" value="NZ_CCYX01000023.1"/>
</dbReference>
<evidence type="ECO:0000256" key="5">
    <source>
        <dbReference type="SAM" id="MobiDB-lite"/>
    </source>
</evidence>
<dbReference type="SUPFAM" id="SSF54001">
    <property type="entry name" value="Cysteine proteinases"/>
    <property type="match status" value="1"/>
</dbReference>
<dbReference type="Pfam" id="PF08239">
    <property type="entry name" value="SH3_3"/>
    <property type="match status" value="3"/>
</dbReference>
<protein>
    <recommendedName>
        <fullName evidence="8">NlpC/P60 family protein</fullName>
    </recommendedName>
</protein>